<dbReference type="AlphaFoldDB" id="D6Z622"/>
<proteinExistence type="predicted"/>
<dbReference type="Pfam" id="PF00753">
    <property type="entry name" value="Lactamase_B"/>
    <property type="match status" value="1"/>
</dbReference>
<accession>D6Z622</accession>
<dbReference type="InterPro" id="IPR001279">
    <property type="entry name" value="Metallo-B-lactamas"/>
</dbReference>
<dbReference type="eggNOG" id="COG0607">
    <property type="taxonomic scope" value="Bacteria"/>
</dbReference>
<protein>
    <submittedName>
        <fullName evidence="2">Rhodanese domain protein</fullName>
    </submittedName>
</protein>
<dbReference type="SMART" id="SM00450">
    <property type="entry name" value="RHOD"/>
    <property type="match status" value="1"/>
</dbReference>
<dbReference type="InterPro" id="IPR036866">
    <property type="entry name" value="RibonucZ/Hydroxyglut_hydro"/>
</dbReference>
<dbReference type="Proteomes" id="UP000001508">
    <property type="component" value="Chromosome"/>
</dbReference>
<feature type="domain" description="Rhodanese" evidence="1">
    <location>
        <begin position="20"/>
        <end position="117"/>
    </location>
</feature>
<dbReference type="PANTHER" id="PTHR43084:SF7">
    <property type="entry name" value="BETA-LACTAMASE DOMAIN PROTEIN"/>
    <property type="match status" value="1"/>
</dbReference>
<dbReference type="STRING" id="589865.DaAHT2_0193"/>
<dbReference type="SUPFAM" id="SSF52821">
    <property type="entry name" value="Rhodanese/Cell cycle control phosphatase"/>
    <property type="match status" value="1"/>
</dbReference>
<evidence type="ECO:0000313" key="3">
    <source>
        <dbReference type="Proteomes" id="UP000001508"/>
    </source>
</evidence>
<dbReference type="EMBL" id="CP001940">
    <property type="protein sequence ID" value="ADH84904.1"/>
    <property type="molecule type" value="Genomic_DNA"/>
</dbReference>
<organism evidence="2 3">
    <name type="scientific">Desulfurivibrio alkaliphilus (strain DSM 19089 / UNIQEM U267 / AHT2)</name>
    <dbReference type="NCBI Taxonomy" id="589865"/>
    <lineage>
        <taxon>Bacteria</taxon>
        <taxon>Pseudomonadati</taxon>
        <taxon>Thermodesulfobacteriota</taxon>
        <taxon>Desulfobulbia</taxon>
        <taxon>Desulfobulbales</taxon>
        <taxon>Desulfobulbaceae</taxon>
        <taxon>Desulfurivibrio</taxon>
    </lineage>
</organism>
<dbReference type="GO" id="GO:0070813">
    <property type="term" value="P:hydrogen sulfide metabolic process"/>
    <property type="evidence" value="ECO:0007669"/>
    <property type="project" value="TreeGrafter"/>
</dbReference>
<dbReference type="Gene3D" id="3.40.250.10">
    <property type="entry name" value="Rhodanese-like domain"/>
    <property type="match status" value="1"/>
</dbReference>
<dbReference type="InterPro" id="IPR051682">
    <property type="entry name" value="Mito_Persulfide_Diox"/>
</dbReference>
<sequence length="397" mass="44156">MSNAVPFTYTAGELFAQICQGPDFVLLDVRNEKDFANWSVEGPNFFPYINIPYFHFMEDVQDSLAKIPAGEKIRIVCAKEGSAKYVADLLVDNGFTDVGYLQQGIVGWGNLLAPRLVTPPEAPYLLYQCNRPGKASCSYLLIVGKEAMVFDPARNIETYIELAASHGAVITHSFETHRQADYISGGPDLVRETGCTMLVNKLDFDGADFPYQEVNHNEIFAFKAGGPEVRALHTPGHTMGSTCFLVDGKYLLSGDTIFVNTSGRPDLGGKWEAWARELYLTLMLRLRHLDDSTIVLPGHYTTWEEADDELLICGRLGQLRRQVTAFRLPHEKKFAEFIQENMRPQPGVYAEIRRVNGGWLKVSPEEANVMDLGKNECGASNYGKVGISAEVQRAATD</sequence>
<dbReference type="PANTHER" id="PTHR43084">
    <property type="entry name" value="PERSULFIDE DIOXYGENASE ETHE1"/>
    <property type="match status" value="1"/>
</dbReference>
<reference evidence="3" key="1">
    <citation type="submission" date="2010-02" db="EMBL/GenBank/DDBJ databases">
        <title>Complete sequence of Desulfurivibrio alkaliphilus AHT2.</title>
        <authorList>
            <consortium name="US DOE Joint Genome Institute"/>
            <person name="Pitluck S."/>
            <person name="Chertkov O."/>
            <person name="Detter J.C."/>
            <person name="Han C."/>
            <person name="Tapia R."/>
            <person name="Larimer F."/>
            <person name="Land M."/>
            <person name="Hauser L."/>
            <person name="Kyrpides N."/>
            <person name="Mikhailova N."/>
            <person name="Sorokin D.Y."/>
            <person name="Muyzer G."/>
            <person name="Woyke T."/>
        </authorList>
    </citation>
    <scope>NUCLEOTIDE SEQUENCE [LARGE SCALE GENOMIC DNA]</scope>
    <source>
        <strain evidence="3">DSM 19089 / UNIQEM U267 / AHT2</strain>
    </source>
</reference>
<dbReference type="SMART" id="SM00849">
    <property type="entry name" value="Lactamase_B"/>
    <property type="match status" value="1"/>
</dbReference>
<dbReference type="Pfam" id="PF00581">
    <property type="entry name" value="Rhodanese"/>
    <property type="match status" value="1"/>
</dbReference>
<dbReference type="RefSeq" id="WP_013162435.1">
    <property type="nucleotide sequence ID" value="NC_014216.1"/>
</dbReference>
<dbReference type="CDD" id="cd07724">
    <property type="entry name" value="POD-like_MBL-fold"/>
    <property type="match status" value="1"/>
</dbReference>
<dbReference type="KEGG" id="dak:DaAHT2_0193"/>
<dbReference type="OrthoDB" id="9784009at2"/>
<dbReference type="GO" id="GO:0006749">
    <property type="term" value="P:glutathione metabolic process"/>
    <property type="evidence" value="ECO:0007669"/>
    <property type="project" value="InterPro"/>
</dbReference>
<dbReference type="HOGENOM" id="CLU_030571_7_2_7"/>
<dbReference type="PROSITE" id="PS50206">
    <property type="entry name" value="RHODANESE_3"/>
    <property type="match status" value="1"/>
</dbReference>
<keyword evidence="3" id="KW-1185">Reference proteome</keyword>
<evidence type="ECO:0000259" key="1">
    <source>
        <dbReference type="PROSITE" id="PS50206"/>
    </source>
</evidence>
<dbReference type="InterPro" id="IPR036873">
    <property type="entry name" value="Rhodanese-like_dom_sf"/>
</dbReference>
<dbReference type="InterPro" id="IPR001763">
    <property type="entry name" value="Rhodanese-like_dom"/>
</dbReference>
<dbReference type="SUPFAM" id="SSF56281">
    <property type="entry name" value="Metallo-hydrolase/oxidoreductase"/>
    <property type="match status" value="1"/>
</dbReference>
<dbReference type="InParanoid" id="D6Z622"/>
<gene>
    <name evidence="2" type="ordered locus">DaAHT2_0193</name>
</gene>
<dbReference type="eggNOG" id="COG0491">
    <property type="taxonomic scope" value="Bacteria"/>
</dbReference>
<dbReference type="GO" id="GO:0050313">
    <property type="term" value="F:sulfur dioxygenase activity"/>
    <property type="evidence" value="ECO:0007669"/>
    <property type="project" value="InterPro"/>
</dbReference>
<dbReference type="InterPro" id="IPR044528">
    <property type="entry name" value="POD-like_MBL-fold"/>
</dbReference>
<name>D6Z622_DESAT</name>
<evidence type="ECO:0000313" key="2">
    <source>
        <dbReference type="EMBL" id="ADH84904.1"/>
    </source>
</evidence>
<dbReference type="Gene3D" id="3.60.15.10">
    <property type="entry name" value="Ribonuclease Z/Hydroxyacylglutathione hydrolase-like"/>
    <property type="match status" value="1"/>
</dbReference>